<protein>
    <submittedName>
        <fullName evidence="2">Uncharacterized protein</fullName>
    </submittedName>
</protein>
<reference evidence="2" key="2">
    <citation type="journal article" date="2015" name="Fish Shellfish Immunol.">
        <title>Early steps in the European eel (Anguilla anguilla)-Vibrio vulnificus interaction in the gills: Role of the RtxA13 toxin.</title>
        <authorList>
            <person name="Callol A."/>
            <person name="Pajuelo D."/>
            <person name="Ebbesson L."/>
            <person name="Teles M."/>
            <person name="MacKenzie S."/>
            <person name="Amaro C."/>
        </authorList>
    </citation>
    <scope>NUCLEOTIDE SEQUENCE</scope>
</reference>
<dbReference type="EMBL" id="GBXM01030387">
    <property type="protein sequence ID" value="JAH78190.1"/>
    <property type="molecule type" value="Transcribed_RNA"/>
</dbReference>
<feature type="region of interest" description="Disordered" evidence="1">
    <location>
        <begin position="1"/>
        <end position="22"/>
    </location>
</feature>
<proteinExistence type="predicted"/>
<evidence type="ECO:0000256" key="1">
    <source>
        <dbReference type="SAM" id="MobiDB-lite"/>
    </source>
</evidence>
<dbReference type="AlphaFoldDB" id="A0A0E9VL75"/>
<reference evidence="2" key="1">
    <citation type="submission" date="2014-11" db="EMBL/GenBank/DDBJ databases">
        <authorList>
            <person name="Amaro Gonzalez C."/>
        </authorList>
    </citation>
    <scope>NUCLEOTIDE SEQUENCE</scope>
</reference>
<evidence type="ECO:0000313" key="2">
    <source>
        <dbReference type="EMBL" id="JAH78190.1"/>
    </source>
</evidence>
<name>A0A0E9VL75_ANGAN</name>
<sequence length="22" mass="2495">MFHGLSGGTFNKDSLMLNRRVN</sequence>
<accession>A0A0E9VL75</accession>
<organism evidence="2">
    <name type="scientific">Anguilla anguilla</name>
    <name type="common">European freshwater eel</name>
    <name type="synonym">Muraena anguilla</name>
    <dbReference type="NCBI Taxonomy" id="7936"/>
    <lineage>
        <taxon>Eukaryota</taxon>
        <taxon>Metazoa</taxon>
        <taxon>Chordata</taxon>
        <taxon>Craniata</taxon>
        <taxon>Vertebrata</taxon>
        <taxon>Euteleostomi</taxon>
        <taxon>Actinopterygii</taxon>
        <taxon>Neopterygii</taxon>
        <taxon>Teleostei</taxon>
        <taxon>Anguilliformes</taxon>
        <taxon>Anguillidae</taxon>
        <taxon>Anguilla</taxon>
    </lineage>
</organism>